<evidence type="ECO:0000313" key="2">
    <source>
        <dbReference type="Proteomes" id="UP000447434"/>
    </source>
</evidence>
<dbReference type="PANTHER" id="PTHR33698:SF6">
    <property type="entry name" value="TRANSMEMBRANE PROTEIN"/>
    <property type="match status" value="1"/>
</dbReference>
<comment type="caution">
    <text evidence="1">The sequence shown here is derived from an EMBL/GenBank/DDBJ whole genome shotgun (WGS) entry which is preliminary data.</text>
</comment>
<keyword evidence="2" id="KW-1185">Reference proteome</keyword>
<evidence type="ECO:0000313" key="1">
    <source>
        <dbReference type="EMBL" id="KAE9599105.1"/>
    </source>
</evidence>
<accession>A0A6A4P823</accession>
<dbReference type="OrthoDB" id="753811at2759"/>
<protein>
    <submittedName>
        <fullName evidence="1">Uncharacterized protein</fullName>
    </submittedName>
</protein>
<dbReference type="Proteomes" id="UP000447434">
    <property type="component" value="Chromosome 15"/>
</dbReference>
<gene>
    <name evidence="1" type="ORF">Lalb_Chr15g0088001</name>
</gene>
<proteinExistence type="predicted"/>
<organism evidence="1 2">
    <name type="scientific">Lupinus albus</name>
    <name type="common">White lupine</name>
    <name type="synonym">Lupinus termis</name>
    <dbReference type="NCBI Taxonomy" id="3870"/>
    <lineage>
        <taxon>Eukaryota</taxon>
        <taxon>Viridiplantae</taxon>
        <taxon>Streptophyta</taxon>
        <taxon>Embryophyta</taxon>
        <taxon>Tracheophyta</taxon>
        <taxon>Spermatophyta</taxon>
        <taxon>Magnoliopsida</taxon>
        <taxon>eudicotyledons</taxon>
        <taxon>Gunneridae</taxon>
        <taxon>Pentapetalae</taxon>
        <taxon>rosids</taxon>
        <taxon>fabids</taxon>
        <taxon>Fabales</taxon>
        <taxon>Fabaceae</taxon>
        <taxon>Papilionoideae</taxon>
        <taxon>50 kb inversion clade</taxon>
        <taxon>genistoids sensu lato</taxon>
        <taxon>core genistoids</taxon>
        <taxon>Genisteae</taxon>
        <taxon>Lupinus</taxon>
    </lineage>
</organism>
<reference evidence="2" key="1">
    <citation type="journal article" date="2020" name="Nat. Commun.">
        <title>Genome sequence of the cluster root forming white lupin.</title>
        <authorList>
            <person name="Hufnagel B."/>
            <person name="Marques A."/>
            <person name="Soriano A."/>
            <person name="Marques L."/>
            <person name="Divol F."/>
            <person name="Doumas P."/>
            <person name="Sallet E."/>
            <person name="Mancinotti D."/>
            <person name="Carrere S."/>
            <person name="Marande W."/>
            <person name="Arribat S."/>
            <person name="Keller J."/>
            <person name="Huneau C."/>
            <person name="Blein T."/>
            <person name="Aime D."/>
            <person name="Laguerre M."/>
            <person name="Taylor J."/>
            <person name="Schubert V."/>
            <person name="Nelson M."/>
            <person name="Geu-Flores F."/>
            <person name="Crespi M."/>
            <person name="Gallardo-Guerrero K."/>
            <person name="Delaux P.-M."/>
            <person name="Salse J."/>
            <person name="Berges H."/>
            <person name="Guyot R."/>
            <person name="Gouzy J."/>
            <person name="Peret B."/>
        </authorList>
    </citation>
    <scope>NUCLEOTIDE SEQUENCE [LARGE SCALE GENOMIC DNA]</scope>
    <source>
        <strain evidence="2">cv. Amiga</strain>
    </source>
</reference>
<dbReference type="EMBL" id="WOCE01000015">
    <property type="protein sequence ID" value="KAE9599105.1"/>
    <property type="molecule type" value="Genomic_DNA"/>
</dbReference>
<dbReference type="AlphaFoldDB" id="A0A6A4P823"/>
<sequence>MAPFSLTGPTNCNSITSFSPLFFSVTYNSCNISLPFSYQSSIHRNLCSMRKRGISLIAFDANDSESGSEDNKTKDAFMKFYSAFKNNEFPNIPADECRGVFNFLSFFQGKMQVLKVFSNLIKSLRKNIQFEVKHTVEDGMDVGVHWKFEWNKIHFPLGKGWSFHLSQTYKGKAVIRNFEMLMEPLVHLEPYKLKMITSITKFAEIISFYKVSESGIKEKWKLCIVLALLSLASLLVFMKIAS</sequence>
<dbReference type="PANTHER" id="PTHR33698">
    <property type="entry name" value="NUCLEAR TRANSPORT FACTOR 2 (NTF2)-LIKE PROTEIN"/>
    <property type="match status" value="1"/>
</dbReference>
<name>A0A6A4P823_LUPAL</name>